<evidence type="ECO:0000313" key="9">
    <source>
        <dbReference type="Proteomes" id="UP001330812"/>
    </source>
</evidence>
<dbReference type="SUPFAM" id="SSF51735">
    <property type="entry name" value="NAD(P)-binding Rossmann-fold domains"/>
    <property type="match status" value="2"/>
</dbReference>
<dbReference type="SUPFAM" id="SSF53474">
    <property type="entry name" value="alpha/beta-Hydrolases"/>
    <property type="match status" value="1"/>
</dbReference>
<dbReference type="InterPro" id="IPR016036">
    <property type="entry name" value="Malonyl_transacylase_ACP-bd"/>
</dbReference>
<dbReference type="InterPro" id="IPR016035">
    <property type="entry name" value="Acyl_Trfase/lysoPLipase"/>
</dbReference>
<dbReference type="PROSITE" id="PS00606">
    <property type="entry name" value="KS3_1"/>
    <property type="match status" value="1"/>
</dbReference>
<keyword evidence="3" id="KW-0808">Transferase</keyword>
<dbReference type="Pfam" id="PF00975">
    <property type="entry name" value="Thioesterase"/>
    <property type="match status" value="1"/>
</dbReference>
<dbReference type="PROSITE" id="PS50075">
    <property type="entry name" value="CARRIER"/>
    <property type="match status" value="1"/>
</dbReference>
<dbReference type="InterPro" id="IPR032821">
    <property type="entry name" value="PKS_assoc"/>
</dbReference>
<dbReference type="Gene3D" id="3.40.366.10">
    <property type="entry name" value="Malonyl-Coenzyme A Acyl Carrier Protein, domain 2"/>
    <property type="match status" value="1"/>
</dbReference>
<dbReference type="SMART" id="SM01294">
    <property type="entry name" value="PKS_PP_betabranch"/>
    <property type="match status" value="1"/>
</dbReference>
<dbReference type="Pfam" id="PF00550">
    <property type="entry name" value="PP-binding"/>
    <property type="match status" value="1"/>
</dbReference>
<keyword evidence="2" id="KW-0597">Phosphoprotein</keyword>
<keyword evidence="1" id="KW-0596">Phosphopantetheine</keyword>
<name>A0ABZ1IJL7_9PSEU</name>
<feature type="domain" description="Rhodanese" evidence="6">
    <location>
        <begin position="1546"/>
        <end position="1614"/>
    </location>
</feature>
<dbReference type="InterPro" id="IPR036736">
    <property type="entry name" value="ACP-like_sf"/>
</dbReference>
<evidence type="ECO:0000313" key="8">
    <source>
        <dbReference type="EMBL" id="WSE34587.1"/>
    </source>
</evidence>
<dbReference type="Gene3D" id="3.40.50.720">
    <property type="entry name" value="NAD(P)-binding Rossmann-like Domain"/>
    <property type="match status" value="1"/>
</dbReference>
<dbReference type="InterPro" id="IPR057326">
    <property type="entry name" value="KR_dom"/>
</dbReference>
<dbReference type="InterPro" id="IPR001227">
    <property type="entry name" value="Ac_transferase_dom_sf"/>
</dbReference>
<dbReference type="CDD" id="cd00833">
    <property type="entry name" value="PKS"/>
    <property type="match status" value="1"/>
</dbReference>
<dbReference type="InterPro" id="IPR020802">
    <property type="entry name" value="TesA-like"/>
</dbReference>
<dbReference type="InterPro" id="IPR029058">
    <property type="entry name" value="AB_hydrolase_fold"/>
</dbReference>
<keyword evidence="9" id="KW-1185">Reference proteome</keyword>
<dbReference type="SMART" id="SM00822">
    <property type="entry name" value="PKS_KR"/>
    <property type="match status" value="1"/>
</dbReference>
<evidence type="ECO:0000259" key="7">
    <source>
        <dbReference type="PROSITE" id="PS52004"/>
    </source>
</evidence>
<protein>
    <submittedName>
        <fullName evidence="8">Type I polyketide synthase</fullName>
    </submittedName>
</protein>
<dbReference type="SMART" id="SM00823">
    <property type="entry name" value="PKS_PP"/>
    <property type="match status" value="1"/>
</dbReference>
<dbReference type="InterPro" id="IPR018201">
    <property type="entry name" value="Ketoacyl_synth_AS"/>
</dbReference>
<proteinExistence type="predicted"/>
<dbReference type="InterPro" id="IPR016039">
    <property type="entry name" value="Thiolase-like"/>
</dbReference>
<accession>A0ABZ1IJL7</accession>
<dbReference type="InterPro" id="IPR050091">
    <property type="entry name" value="PKS_NRPS_Biosynth_Enz"/>
</dbReference>
<dbReference type="InterPro" id="IPR001763">
    <property type="entry name" value="Rhodanese-like_dom"/>
</dbReference>
<dbReference type="Pfam" id="PF08659">
    <property type="entry name" value="KR"/>
    <property type="match status" value="1"/>
</dbReference>
<dbReference type="Gene3D" id="1.10.1200.10">
    <property type="entry name" value="ACP-like"/>
    <property type="match status" value="1"/>
</dbReference>
<dbReference type="InterPro" id="IPR036291">
    <property type="entry name" value="NAD(P)-bd_dom_sf"/>
</dbReference>
<dbReference type="InterPro" id="IPR001031">
    <property type="entry name" value="Thioesterase"/>
</dbReference>
<dbReference type="Pfam" id="PF00109">
    <property type="entry name" value="ketoacyl-synt"/>
    <property type="match status" value="1"/>
</dbReference>
<feature type="domain" description="Carrier" evidence="5">
    <location>
        <begin position="1349"/>
        <end position="1424"/>
    </location>
</feature>
<dbReference type="InterPro" id="IPR020806">
    <property type="entry name" value="PKS_PP-bd"/>
</dbReference>
<gene>
    <name evidence="8" type="ORF">VSH64_21290</name>
</gene>
<dbReference type="SMART" id="SM00825">
    <property type="entry name" value="PKS_KS"/>
    <property type="match status" value="1"/>
</dbReference>
<dbReference type="PANTHER" id="PTHR43775:SF51">
    <property type="entry name" value="INACTIVE PHENOLPHTHIOCEROL SYNTHESIS POLYKETIDE SYNTHASE TYPE I PKS1-RELATED"/>
    <property type="match status" value="1"/>
</dbReference>
<dbReference type="Pfam" id="PF16197">
    <property type="entry name" value="KAsynt_C_assoc"/>
    <property type="match status" value="1"/>
</dbReference>
<organism evidence="8 9">
    <name type="scientific">Amycolatopsis rhabdoformis</name>
    <dbReference type="NCBI Taxonomy" id="1448059"/>
    <lineage>
        <taxon>Bacteria</taxon>
        <taxon>Bacillati</taxon>
        <taxon>Actinomycetota</taxon>
        <taxon>Actinomycetes</taxon>
        <taxon>Pseudonocardiales</taxon>
        <taxon>Pseudonocardiaceae</taxon>
        <taxon>Amycolatopsis</taxon>
    </lineage>
</organism>
<dbReference type="SUPFAM" id="SSF52151">
    <property type="entry name" value="FabD/lysophospholipase-like"/>
    <property type="match status" value="1"/>
</dbReference>
<dbReference type="InterPro" id="IPR020841">
    <property type="entry name" value="PKS_Beta-ketoAc_synthase_dom"/>
</dbReference>
<evidence type="ECO:0000259" key="5">
    <source>
        <dbReference type="PROSITE" id="PS50075"/>
    </source>
</evidence>
<evidence type="ECO:0000256" key="2">
    <source>
        <dbReference type="ARBA" id="ARBA00022553"/>
    </source>
</evidence>
<dbReference type="Pfam" id="PF02801">
    <property type="entry name" value="Ketoacyl-synt_C"/>
    <property type="match status" value="1"/>
</dbReference>
<dbReference type="EMBL" id="CP142149">
    <property type="protein sequence ID" value="WSE34587.1"/>
    <property type="molecule type" value="Genomic_DNA"/>
</dbReference>
<evidence type="ECO:0000256" key="3">
    <source>
        <dbReference type="ARBA" id="ARBA00022679"/>
    </source>
</evidence>
<dbReference type="Pfam" id="PF22953">
    <property type="entry name" value="SpnB_Rossmann"/>
    <property type="match status" value="1"/>
</dbReference>
<dbReference type="Gene3D" id="3.40.47.10">
    <property type="match status" value="1"/>
</dbReference>
<dbReference type="PROSITE" id="PS52004">
    <property type="entry name" value="KS3_2"/>
    <property type="match status" value="1"/>
</dbReference>
<dbReference type="InterPro" id="IPR006162">
    <property type="entry name" value="Ppantetheine_attach_site"/>
</dbReference>
<dbReference type="SUPFAM" id="SSF53901">
    <property type="entry name" value="Thiolase-like"/>
    <property type="match status" value="1"/>
</dbReference>
<dbReference type="PROSITE" id="PS00012">
    <property type="entry name" value="PHOSPHOPANTETHEINE"/>
    <property type="match status" value="1"/>
</dbReference>
<feature type="domain" description="Ketosynthase family 3 (KS3)" evidence="7">
    <location>
        <begin position="34"/>
        <end position="454"/>
    </location>
</feature>
<dbReference type="Gene3D" id="3.30.70.3290">
    <property type="match status" value="1"/>
</dbReference>
<dbReference type="CDD" id="cd08956">
    <property type="entry name" value="KR_3_FAS_SDR_x"/>
    <property type="match status" value="1"/>
</dbReference>
<dbReference type="Proteomes" id="UP001330812">
    <property type="component" value="Chromosome"/>
</dbReference>
<dbReference type="Gene3D" id="3.40.50.1820">
    <property type="entry name" value="alpha/beta hydrolase"/>
    <property type="match status" value="1"/>
</dbReference>
<dbReference type="PROSITE" id="PS50206">
    <property type="entry name" value="RHODANESE_3"/>
    <property type="match status" value="1"/>
</dbReference>
<dbReference type="SMART" id="SM00824">
    <property type="entry name" value="PKS_TE"/>
    <property type="match status" value="1"/>
</dbReference>
<evidence type="ECO:0000256" key="4">
    <source>
        <dbReference type="ARBA" id="ARBA00023315"/>
    </source>
</evidence>
<dbReference type="InterPro" id="IPR014043">
    <property type="entry name" value="Acyl_transferase_dom"/>
</dbReference>
<dbReference type="InterPro" id="IPR055123">
    <property type="entry name" value="SpnB-like_Rossmann"/>
</dbReference>
<sequence length="1712" mass="179877">MSDEQEKLRHFLKRAITELRETRDRLHETEAVLREPIAIVGMGCRFPGEVSSPEQLWDVVAGGRDVTSEFPTDRGWDAAGLRAGGSATGRGGFLHDAAEFDAGFFGIPPREAKAMDPQQRLLLETAWEALERAGIRPEVLRGSRTGVFVGSNSQDYVHTSLKARDELEGYLLTGSSSSVLSGRVSYLLGLEGPAVTVDTACSASLVALHWAGQSLRLGECDLALVGGVSVMSTPEVFIDFSLQGGLAPDGRCKSFAEAADGAGFAEGAGVLVVERLSRAQELGHRVLALVRGSAVNQDGASNGLTAPNGPSQQRVIRDALANAGLSAPEIDVAEAHGTGTRLGDPIEAQALLATLGQGRENGHPLWLGSVKSNIGHVQAAAGIAGIVKMTQAMRHGVLPRTLHVDRPTTHVDWSAGSVRLLTEQVPWPETGRPRRAGVSGFGISGTNAHVVLEQAPEFSAPPATPDDGAPKPVLVSGRSAAALREQAHRLTALLEREPGLGVTDLAWSTVTTRSSFDHRAVVVAADRAEALSGLRSLAAGAADPAVVSATAGAVGRVAVVFSGQGAQRVGMGRALSARFPVFAEALDEVCALLDPLLGLEKPLRDVMFADPDLLDRTGCTQPALFAWQTAWFRLVGSWGVRPDFVMGHSIGEIGAAHAAGVFSLRDACTLVAARAGLMQALPSGGAMLAVAAGEAELAGVLAGHDVDLAAVNAAESVVVSGAGDAIEHLQRVLGEQGHRSTRLRVSHAFHSALMDPMLARFRAVVEGIALHEPVIPLVSALAGADVATVDHWVRHAREPVRFAEGVATLEKNGTTVFLEAGPRATLSPMINADLDPDRVTVVPAVRKDQDEAVGAVAAVAHLHTAGAGVDWSAVIGVPGRHVDLPTYAFQRRRYWPDVATPVGHTGPPEAGALLRLGWVAADTRPGRELDVVRVREPQELAGFAGPAPEVVLVPLHERAAEPGADIVEAVRESTVEVLALLRAWLANPVLAKSRLVFQTRGAVRTTGAEPGPDLAAAAVWGLVRSAQAEHPDRFVLVDHDEPPAPAVLASALATTEPQLAVRGDRIVVPRLEPAAESSPEPDRWNRGTVLITGGTSGLGAALARHLVNRHGADRLLLVSRQGPRAAGAQGLRAELTELGAEVALVACDVGDRDDLAAVLADHGPVTAVVHAAGVLADATIESLTPEAVDRVLAPKVRGAWHLHELTQGTELSAFVVFSSLSGLLGAAGQGNYAAANTFLDAFAQHRRALGLPAQSLAWGAWSEQGGMTGTLSDQDLRRLASAGLAPMTAAQGFALFDRALTVDEALVAATRLDRTARSTRPYRLLEALVTPPPVRSEAPSTPDFGGGAGSVADLVRAQLAEVLGYATPGEVDLTVAFKEFGMDSLTSIELRNRLGKLVGLRLPATVIFDHETPADLVDYLNHAVGSAQPSPPPTAAGSFDVLGQAFWHAVEAGRVDEGVALARTVAKLRPRFSSVSELDGGVRIAALSAPGDGPRLLLVPPLVALTGPHLYARFAEALPGTTVSSFELPGFAEGERLPADRRTVVEVLADAAERHAGRGPVVLGGYSSGGILAHELALVLADRGHAPVGLVLVDTYELNDGTSYFADFQREVFEHMRERENPAAPLDGTRLSAHTWYFETFADWKPAPMPFPSLLVRASAPMRGMTGDWQASFDAVSHTADSVGDHYEIMEKNAGVTAQAVRAWLDETQESA</sequence>
<dbReference type="InterPro" id="IPR013968">
    <property type="entry name" value="PKS_KR"/>
</dbReference>
<dbReference type="SMART" id="SM00827">
    <property type="entry name" value="PKS_AT"/>
    <property type="match status" value="1"/>
</dbReference>
<evidence type="ECO:0000256" key="1">
    <source>
        <dbReference type="ARBA" id="ARBA00022450"/>
    </source>
</evidence>
<dbReference type="Pfam" id="PF00698">
    <property type="entry name" value="Acyl_transf_1"/>
    <property type="match status" value="1"/>
</dbReference>
<evidence type="ECO:0000259" key="6">
    <source>
        <dbReference type="PROSITE" id="PS50206"/>
    </source>
</evidence>
<dbReference type="SUPFAM" id="SSF55048">
    <property type="entry name" value="Probable ACP-binding domain of malonyl-CoA ACP transacylase"/>
    <property type="match status" value="1"/>
</dbReference>
<dbReference type="InterPro" id="IPR014030">
    <property type="entry name" value="Ketoacyl_synth_N"/>
</dbReference>
<dbReference type="PANTHER" id="PTHR43775">
    <property type="entry name" value="FATTY ACID SYNTHASE"/>
    <property type="match status" value="1"/>
</dbReference>
<keyword evidence="4" id="KW-0012">Acyltransferase</keyword>
<dbReference type="InterPro" id="IPR009081">
    <property type="entry name" value="PP-bd_ACP"/>
</dbReference>
<reference evidence="8 9" key="1">
    <citation type="journal article" date="2015" name="Int. J. Syst. Evol. Microbiol.">
        <title>Amycolatopsis rhabdoformis sp. nov., an actinomycete isolated from a tropical forest soil.</title>
        <authorList>
            <person name="Souza W.R."/>
            <person name="Silva R.E."/>
            <person name="Goodfellow M."/>
            <person name="Busarakam K."/>
            <person name="Figueiro F.S."/>
            <person name="Ferreira D."/>
            <person name="Rodrigues-Filho E."/>
            <person name="Moraes L.A.B."/>
            <person name="Zucchi T.D."/>
        </authorList>
    </citation>
    <scope>NUCLEOTIDE SEQUENCE [LARGE SCALE GENOMIC DNA]</scope>
    <source>
        <strain evidence="8 9">NCIMB 14900</strain>
    </source>
</reference>
<dbReference type="InterPro" id="IPR014031">
    <property type="entry name" value="Ketoacyl_synth_C"/>
</dbReference>